<protein>
    <submittedName>
        <fullName evidence="1">Uncharacterized protein</fullName>
    </submittedName>
</protein>
<proteinExistence type="predicted"/>
<reference evidence="1" key="1">
    <citation type="journal article" date="2021" name="Proc. Natl. Acad. Sci. U.S.A.">
        <title>A Catalog of Tens of Thousands of Viruses from Human Metagenomes Reveals Hidden Associations with Chronic Diseases.</title>
        <authorList>
            <person name="Tisza M.J."/>
            <person name="Buck C.B."/>
        </authorList>
    </citation>
    <scope>NUCLEOTIDE SEQUENCE</scope>
    <source>
        <strain evidence="1">Ctshb19</strain>
    </source>
</reference>
<evidence type="ECO:0000313" key="1">
    <source>
        <dbReference type="EMBL" id="DAF93668.1"/>
    </source>
</evidence>
<dbReference type="EMBL" id="BK016086">
    <property type="protein sequence ID" value="DAF93668.1"/>
    <property type="molecule type" value="Genomic_DNA"/>
</dbReference>
<name>A0A8S5UGV6_9CAUD</name>
<organism evidence="1">
    <name type="scientific">Myoviridae sp. ctshb19</name>
    <dbReference type="NCBI Taxonomy" id="2825194"/>
    <lineage>
        <taxon>Viruses</taxon>
        <taxon>Duplodnaviria</taxon>
        <taxon>Heunggongvirae</taxon>
        <taxon>Uroviricota</taxon>
        <taxon>Caudoviricetes</taxon>
    </lineage>
</organism>
<sequence length="58" mass="6667">MAPQDNHKSKAKRTLVRIRPLADGSGFKAYNYKGYYAGYGKTMQKAFENHRKIICELT</sequence>
<accession>A0A8S5UGV6</accession>